<dbReference type="Gene3D" id="2.60.120.10">
    <property type="entry name" value="Jelly Rolls"/>
    <property type="match status" value="1"/>
</dbReference>
<dbReference type="InterPro" id="IPR014710">
    <property type="entry name" value="RmlC-like_jellyroll"/>
</dbReference>
<dbReference type="Gene3D" id="1.10.10.10">
    <property type="entry name" value="Winged helix-like DNA-binding domain superfamily/Winged helix DNA-binding domain"/>
    <property type="match status" value="1"/>
</dbReference>
<evidence type="ECO:0000256" key="1">
    <source>
        <dbReference type="ARBA" id="ARBA00023015"/>
    </source>
</evidence>
<dbReference type="InterPro" id="IPR036390">
    <property type="entry name" value="WH_DNA-bd_sf"/>
</dbReference>
<reference evidence="7" key="2">
    <citation type="submission" date="2020-09" db="EMBL/GenBank/DDBJ databases">
        <authorList>
            <person name="Sun Q."/>
            <person name="Zhou Y."/>
        </authorList>
    </citation>
    <scope>NUCLEOTIDE SEQUENCE</scope>
    <source>
        <strain evidence="7">CGMCC 1.14988</strain>
    </source>
</reference>
<dbReference type="PANTHER" id="PTHR24567">
    <property type="entry name" value="CRP FAMILY TRANSCRIPTIONAL REGULATORY PROTEIN"/>
    <property type="match status" value="1"/>
</dbReference>
<dbReference type="InterPro" id="IPR012318">
    <property type="entry name" value="HTH_CRP"/>
</dbReference>
<dbReference type="SUPFAM" id="SSF46785">
    <property type="entry name" value="Winged helix' DNA-binding domain"/>
    <property type="match status" value="1"/>
</dbReference>
<evidence type="ECO:0000256" key="3">
    <source>
        <dbReference type="ARBA" id="ARBA00023163"/>
    </source>
</evidence>
<keyword evidence="8" id="KW-1185">Reference proteome</keyword>
<evidence type="ECO:0000259" key="6">
    <source>
        <dbReference type="PROSITE" id="PS51063"/>
    </source>
</evidence>
<keyword evidence="1" id="KW-0805">Transcription regulation</keyword>
<evidence type="ECO:0000259" key="5">
    <source>
        <dbReference type="PROSITE" id="PS50042"/>
    </source>
</evidence>
<evidence type="ECO:0000256" key="2">
    <source>
        <dbReference type="ARBA" id="ARBA00023125"/>
    </source>
</evidence>
<reference evidence="7" key="1">
    <citation type="journal article" date="2014" name="Int. J. Syst. Evol. Microbiol.">
        <title>Complete genome sequence of Corynebacterium casei LMG S-19264T (=DSM 44701T), isolated from a smear-ripened cheese.</title>
        <authorList>
            <consortium name="US DOE Joint Genome Institute (JGI-PGF)"/>
            <person name="Walter F."/>
            <person name="Albersmeier A."/>
            <person name="Kalinowski J."/>
            <person name="Ruckert C."/>
        </authorList>
    </citation>
    <scope>NUCLEOTIDE SEQUENCE</scope>
    <source>
        <strain evidence="7">CGMCC 1.14988</strain>
    </source>
</reference>
<dbReference type="PROSITE" id="PS50042">
    <property type="entry name" value="CNMP_BINDING_3"/>
    <property type="match status" value="1"/>
</dbReference>
<dbReference type="InterPro" id="IPR050397">
    <property type="entry name" value="Env_Response_Regulators"/>
</dbReference>
<proteinExistence type="predicted"/>
<dbReference type="InterPro" id="IPR018490">
    <property type="entry name" value="cNMP-bd_dom_sf"/>
</dbReference>
<dbReference type="PROSITE" id="PS51063">
    <property type="entry name" value="HTH_CRP_2"/>
    <property type="match status" value="1"/>
</dbReference>
<keyword evidence="3" id="KW-0804">Transcription</keyword>
<feature type="region of interest" description="Disordered" evidence="4">
    <location>
        <begin position="239"/>
        <end position="266"/>
    </location>
</feature>
<dbReference type="SMART" id="SM00100">
    <property type="entry name" value="cNMP"/>
    <property type="match status" value="1"/>
</dbReference>
<dbReference type="Pfam" id="PF13545">
    <property type="entry name" value="HTH_Crp_2"/>
    <property type="match status" value="1"/>
</dbReference>
<dbReference type="CDD" id="cd00038">
    <property type="entry name" value="CAP_ED"/>
    <property type="match status" value="1"/>
</dbReference>
<dbReference type="AlphaFoldDB" id="A0A8J3A5E5"/>
<accession>A0A8J3A5E5</accession>
<protein>
    <submittedName>
        <fullName evidence="7">cAMP-binding protein</fullName>
    </submittedName>
</protein>
<dbReference type="SUPFAM" id="SSF51206">
    <property type="entry name" value="cAMP-binding domain-like"/>
    <property type="match status" value="1"/>
</dbReference>
<name>A0A8J3A5E5_9ACTN</name>
<dbReference type="SMART" id="SM00419">
    <property type="entry name" value="HTH_CRP"/>
    <property type="match status" value="1"/>
</dbReference>
<dbReference type="Proteomes" id="UP000650511">
    <property type="component" value="Unassembled WGS sequence"/>
</dbReference>
<dbReference type="EMBL" id="BMHA01000001">
    <property type="protein sequence ID" value="GGI02798.1"/>
    <property type="molecule type" value="Genomic_DNA"/>
</dbReference>
<evidence type="ECO:0000313" key="7">
    <source>
        <dbReference type="EMBL" id="GGI02798.1"/>
    </source>
</evidence>
<keyword evidence="2" id="KW-0238">DNA-binding</keyword>
<gene>
    <name evidence="7" type="ORF">GCM10011354_01580</name>
</gene>
<dbReference type="GO" id="GO:0003700">
    <property type="term" value="F:DNA-binding transcription factor activity"/>
    <property type="evidence" value="ECO:0007669"/>
    <property type="project" value="TreeGrafter"/>
</dbReference>
<dbReference type="Pfam" id="PF00027">
    <property type="entry name" value="cNMP_binding"/>
    <property type="match status" value="1"/>
</dbReference>
<evidence type="ECO:0000256" key="4">
    <source>
        <dbReference type="SAM" id="MobiDB-lite"/>
    </source>
</evidence>
<feature type="domain" description="HTH crp-type" evidence="6">
    <location>
        <begin position="159"/>
        <end position="232"/>
    </location>
</feature>
<feature type="compositionally biased region" description="Basic and acidic residues" evidence="4">
    <location>
        <begin position="246"/>
        <end position="260"/>
    </location>
</feature>
<dbReference type="GO" id="GO:0003677">
    <property type="term" value="F:DNA binding"/>
    <property type="evidence" value="ECO:0007669"/>
    <property type="project" value="UniProtKB-KW"/>
</dbReference>
<organism evidence="7 8">
    <name type="scientific">Egicoccus halophilus</name>
    <dbReference type="NCBI Taxonomy" id="1670830"/>
    <lineage>
        <taxon>Bacteria</taxon>
        <taxon>Bacillati</taxon>
        <taxon>Actinomycetota</taxon>
        <taxon>Nitriliruptoria</taxon>
        <taxon>Egicoccales</taxon>
        <taxon>Egicoccaceae</taxon>
        <taxon>Egicoccus</taxon>
    </lineage>
</organism>
<dbReference type="PRINTS" id="PR00034">
    <property type="entry name" value="HTHCRP"/>
</dbReference>
<evidence type="ECO:0000313" key="8">
    <source>
        <dbReference type="Proteomes" id="UP000650511"/>
    </source>
</evidence>
<dbReference type="InterPro" id="IPR036388">
    <property type="entry name" value="WH-like_DNA-bd_sf"/>
</dbReference>
<dbReference type="PANTHER" id="PTHR24567:SF28">
    <property type="entry name" value="LISTERIOLYSIN REGULATORY PROTEIN"/>
    <property type="match status" value="1"/>
</dbReference>
<dbReference type="GO" id="GO:0005829">
    <property type="term" value="C:cytosol"/>
    <property type="evidence" value="ECO:0007669"/>
    <property type="project" value="TreeGrafter"/>
</dbReference>
<comment type="caution">
    <text evidence="7">The sequence shown here is derived from an EMBL/GenBank/DDBJ whole genome shotgun (WGS) entry which is preliminary data.</text>
</comment>
<sequence>MSIPESDPRACSRGARVNALARVPFFAGLDLDALHQVDARANMHGMEADEAVYLARHRAEHLYVVATGVVKLTGTSPDGTVVLLDVLGPGGFFGTLPALGGVTYAEDAWALTSGCLLSFTSDRFEAVLSGQPSVARAALVAIGQRLRVTQDRIERMASASAPARIASTLLTLAGRLGVDDGERVLIDVPLTREDLASLSGCAPETVSRSLAAWSRDGVVETGRRWVSLRRPEVLADLAGVPGAAGPDRRSCASADHDGPRGSRVPV</sequence>
<feature type="domain" description="Cyclic nucleotide-binding" evidence="5">
    <location>
        <begin position="25"/>
        <end position="145"/>
    </location>
</feature>
<dbReference type="InterPro" id="IPR000595">
    <property type="entry name" value="cNMP-bd_dom"/>
</dbReference>